<reference evidence="1 2" key="1">
    <citation type="journal article" date="2020" name="Mol. Biol. Evol.">
        <title>Distinct Expression and Methylation Patterns for Genes with Different Fates following a Single Whole-Genome Duplication in Flowering Plants.</title>
        <authorList>
            <person name="Shi T."/>
            <person name="Rahmani R.S."/>
            <person name="Gugger P.F."/>
            <person name="Wang M."/>
            <person name="Li H."/>
            <person name="Zhang Y."/>
            <person name="Li Z."/>
            <person name="Wang Q."/>
            <person name="Van de Peer Y."/>
            <person name="Marchal K."/>
            <person name="Chen J."/>
        </authorList>
    </citation>
    <scope>NUCLEOTIDE SEQUENCE [LARGE SCALE GENOMIC DNA]</scope>
    <source>
        <tissue evidence="1">Leaf</tissue>
    </source>
</reference>
<dbReference type="EMBL" id="DUZY01000004">
    <property type="protein sequence ID" value="DAD34710.1"/>
    <property type="molecule type" value="Genomic_DNA"/>
</dbReference>
<dbReference type="AlphaFoldDB" id="A0A822YQ66"/>
<organism evidence="1 2">
    <name type="scientific">Nelumbo nucifera</name>
    <name type="common">Sacred lotus</name>
    <dbReference type="NCBI Taxonomy" id="4432"/>
    <lineage>
        <taxon>Eukaryota</taxon>
        <taxon>Viridiplantae</taxon>
        <taxon>Streptophyta</taxon>
        <taxon>Embryophyta</taxon>
        <taxon>Tracheophyta</taxon>
        <taxon>Spermatophyta</taxon>
        <taxon>Magnoliopsida</taxon>
        <taxon>Proteales</taxon>
        <taxon>Nelumbonaceae</taxon>
        <taxon>Nelumbo</taxon>
    </lineage>
</organism>
<dbReference type="Proteomes" id="UP000607653">
    <property type="component" value="Unassembled WGS sequence"/>
</dbReference>
<protein>
    <submittedName>
        <fullName evidence="1">Uncharacterized protein</fullName>
    </submittedName>
</protein>
<evidence type="ECO:0000313" key="1">
    <source>
        <dbReference type="EMBL" id="DAD34710.1"/>
    </source>
</evidence>
<proteinExistence type="predicted"/>
<comment type="caution">
    <text evidence="1">The sequence shown here is derived from an EMBL/GenBank/DDBJ whole genome shotgun (WGS) entry which is preliminary data.</text>
</comment>
<gene>
    <name evidence="1" type="ORF">HUJ06_005350</name>
</gene>
<sequence length="192" mass="22142">MGDVSSHLDQCGKALAKWGSGLNQKFTRDIAQCKAVIERLRDNSIPSDIETVKEKKIEFLKLLGQEEDYWRQRSKSFWLHDGDANTKYFHAVASTRKMTNRILRLMDDEGNWRDDPSSLCQVVQDYFRKLFSLSSSHAIDGFDFVDCKVSNSNNEKLLSPFSFEEFKEVVFQMHPDKSPGPDGLNPAFYQNF</sequence>
<accession>A0A822YQ66</accession>
<evidence type="ECO:0000313" key="2">
    <source>
        <dbReference type="Proteomes" id="UP000607653"/>
    </source>
</evidence>
<name>A0A822YQ66_NELNU</name>
<keyword evidence="2" id="KW-1185">Reference proteome</keyword>